<evidence type="ECO:0000313" key="3">
    <source>
        <dbReference type="Proteomes" id="UP000610373"/>
    </source>
</evidence>
<dbReference type="NCBIfam" id="TIGR00177">
    <property type="entry name" value="molyb_syn"/>
    <property type="match status" value="1"/>
</dbReference>
<dbReference type="CDD" id="cd00886">
    <property type="entry name" value="MogA_MoaB"/>
    <property type="match status" value="1"/>
</dbReference>
<reference evidence="2" key="1">
    <citation type="submission" date="2020-10" db="EMBL/GenBank/DDBJ databases">
        <authorList>
            <person name="Hahn C.J."/>
            <person name="Laso-Perez R."/>
            <person name="Vulcano F."/>
            <person name="Vaziourakis K.-M."/>
            <person name="Stokke R."/>
            <person name="Steen I.H."/>
            <person name="Teske A."/>
            <person name="Boetius A."/>
            <person name="Liebeke M."/>
            <person name="Amann R."/>
            <person name="Knittel K."/>
        </authorList>
    </citation>
    <scope>NUCLEOTIDE SEQUENCE</scope>
    <source>
        <strain evidence="2">Gfbio:e3339647-f889-4370-9287-4fb5cb688e4c:AG392O15_GoMArc1</strain>
    </source>
</reference>
<dbReference type="InterPro" id="IPR036425">
    <property type="entry name" value="MoaB/Mog-like_dom_sf"/>
</dbReference>
<name>A0A811T5E3_9EURY</name>
<organism evidence="2 3">
    <name type="scientific">Candidatus Argoarchaeum ethanivorans</name>
    <dbReference type="NCBI Taxonomy" id="2608793"/>
    <lineage>
        <taxon>Archaea</taxon>
        <taxon>Methanobacteriati</taxon>
        <taxon>Methanobacteriota</taxon>
        <taxon>Stenosarchaea group</taxon>
        <taxon>Methanomicrobia</taxon>
        <taxon>Methanosarcinales</taxon>
        <taxon>Methanosarcinales incertae sedis</taxon>
        <taxon>GOM Arc I cluster</taxon>
        <taxon>Candidatus Argoarchaeum</taxon>
    </lineage>
</organism>
<protein>
    <submittedName>
        <fullName evidence="2">Molybdopterin adenylyltransferase</fullName>
        <ecNumber evidence="2">2.7.7.75</ecNumber>
    </submittedName>
</protein>
<dbReference type="Pfam" id="PF00994">
    <property type="entry name" value="MoCF_biosynth"/>
    <property type="match status" value="1"/>
</dbReference>
<dbReference type="PANTHER" id="PTHR43232:SF2">
    <property type="entry name" value="MOLYBDENUM COFACTOR BIOSYNTHESIS PROTEIN B"/>
    <property type="match status" value="1"/>
</dbReference>
<dbReference type="EMBL" id="CAJHIO010000001">
    <property type="protein sequence ID" value="CAD6490793.1"/>
    <property type="molecule type" value="Genomic_DNA"/>
</dbReference>
<dbReference type="PIRSF" id="PIRSF006443">
    <property type="entry name" value="MoaB"/>
    <property type="match status" value="1"/>
</dbReference>
<proteinExistence type="predicted"/>
<dbReference type="Proteomes" id="UP000610373">
    <property type="component" value="Unassembled WGS sequence"/>
</dbReference>
<dbReference type="SUPFAM" id="SSF53218">
    <property type="entry name" value="Molybdenum cofactor biosynthesis proteins"/>
    <property type="match status" value="1"/>
</dbReference>
<dbReference type="InterPro" id="IPR001453">
    <property type="entry name" value="MoaB/Mog_dom"/>
</dbReference>
<dbReference type="SMART" id="SM00852">
    <property type="entry name" value="MoCF_biosynth"/>
    <property type="match status" value="1"/>
</dbReference>
<keyword evidence="2" id="KW-0808">Transferase</keyword>
<keyword evidence="2" id="KW-0548">Nucleotidyltransferase</keyword>
<dbReference type="Gene3D" id="3.40.980.10">
    <property type="entry name" value="MoaB/Mog-like domain"/>
    <property type="match status" value="1"/>
</dbReference>
<feature type="domain" description="MoaB/Mog" evidence="1">
    <location>
        <begin position="17"/>
        <end position="170"/>
    </location>
</feature>
<dbReference type="GO" id="GO:0005829">
    <property type="term" value="C:cytosol"/>
    <property type="evidence" value="ECO:0007669"/>
    <property type="project" value="TreeGrafter"/>
</dbReference>
<sequence>MSSAEHKKHTPMHLKFAIITVSTSRYEKNTRALNPGDTEDGSGKLMIELVEDAEHAVWSYLLVPDQVNKITDAVEKVQKQVDAIIISGGTGVSPTDVTIEAVSPLFIREIPGFGEFFRELSREDIGTAAMLSRAAAGIINRDVIVFCLPGSPDGVRIALTRLILPEIGHLVKHARMLA</sequence>
<accession>A0A811T5E3</accession>
<dbReference type="EC" id="2.7.7.75" evidence="2"/>
<dbReference type="AlphaFoldDB" id="A0A811T5E3"/>
<evidence type="ECO:0000259" key="1">
    <source>
        <dbReference type="SMART" id="SM00852"/>
    </source>
</evidence>
<dbReference type="GO" id="GO:0006777">
    <property type="term" value="P:Mo-molybdopterin cofactor biosynthetic process"/>
    <property type="evidence" value="ECO:0007669"/>
    <property type="project" value="InterPro"/>
</dbReference>
<dbReference type="FunFam" id="3.40.980.10:FF:000006">
    <property type="entry name" value="Molybdenum cofactor biosynthesis protein B"/>
    <property type="match status" value="1"/>
</dbReference>
<dbReference type="PANTHER" id="PTHR43232">
    <property type="entry name" value="MOLYBDENUM COFACTOR BIOSYNTHESIS PROTEIN B"/>
    <property type="match status" value="1"/>
</dbReference>
<comment type="caution">
    <text evidence="2">The sequence shown here is derived from an EMBL/GenBank/DDBJ whole genome shotgun (WGS) entry which is preliminary data.</text>
</comment>
<dbReference type="InterPro" id="IPR012245">
    <property type="entry name" value="MoaB"/>
</dbReference>
<evidence type="ECO:0000313" key="2">
    <source>
        <dbReference type="EMBL" id="CAD6490793.1"/>
    </source>
</evidence>
<gene>
    <name evidence="2" type="primary">moaB</name>
    <name evidence="2" type="ORF">CHKLHMKO_00015</name>
</gene>
<dbReference type="GO" id="GO:0061598">
    <property type="term" value="F:molybdopterin adenylyltransferase activity"/>
    <property type="evidence" value="ECO:0007669"/>
    <property type="project" value="UniProtKB-EC"/>
</dbReference>